<name>G5J4S1_CROWT</name>
<sequence length="382" mass="42876">MVQILLIDDDSTIRLLLERTLKRQGYDVVCAGNGEEGLVKAKELHPAMIICDWVMPGVSGLQVCRQVKSLPDLATTFFILLTSLGSVEDRVKGLDAGADDFLCKPIEMNEFIARIRAGLRLHQLSQDLTEQKQLLEAELAEAAEYVSSILPTPLKHNCLTINSRFLPSSQLGGDGFDYFWLDNDHLALYLLDVSGHGLRAALPALAVINLLRSQNLSQVDYYQPNQVLTGLNKTFQMTDTNDKYFTIWYGVYNCKSRQLSYASAGHPPAILLTPNSEQELIETQLKTPGLPVGMFPEAKYVNKSLLIDSLSKLYVFSDGIYEIEQEDGTMIGLSHFLSMLRDCQKDNLPSLDWLINRLQSSNIREKFDDDLSIVEVTFKESF</sequence>
<protein>
    <submittedName>
        <fullName evidence="4">Serine phosphatase RsbU, regulator of sigma subunit</fullName>
    </submittedName>
</protein>
<evidence type="ECO:0000256" key="2">
    <source>
        <dbReference type="PROSITE-ProRule" id="PRU00169"/>
    </source>
</evidence>
<dbReference type="PANTHER" id="PTHR43156:SF2">
    <property type="entry name" value="STAGE II SPORULATION PROTEIN E"/>
    <property type="match status" value="1"/>
</dbReference>
<dbReference type="InterPro" id="IPR052016">
    <property type="entry name" value="Bact_Sigma-Reg"/>
</dbReference>
<keyword evidence="2" id="KW-0597">Phosphoprotein</keyword>
<comment type="caution">
    <text evidence="4">The sequence shown here is derived from an EMBL/GenBank/DDBJ whole genome shotgun (WGS) entry which is preliminary data.</text>
</comment>
<evidence type="ECO:0000313" key="5">
    <source>
        <dbReference type="Proteomes" id="UP000003477"/>
    </source>
</evidence>
<gene>
    <name evidence="4" type="ORF">CWATWH0003_2488</name>
</gene>
<dbReference type="CDD" id="cd17574">
    <property type="entry name" value="REC_OmpR"/>
    <property type="match status" value="1"/>
</dbReference>
<accession>G5J4S1</accession>
<evidence type="ECO:0000313" key="4">
    <source>
        <dbReference type="EMBL" id="EHJ12812.1"/>
    </source>
</evidence>
<dbReference type="Pfam" id="PF00072">
    <property type="entry name" value="Response_reg"/>
    <property type="match status" value="1"/>
</dbReference>
<dbReference type="PATRIC" id="fig|423471.3.peg.2341"/>
<dbReference type="InterPro" id="IPR001932">
    <property type="entry name" value="PPM-type_phosphatase-like_dom"/>
</dbReference>
<keyword evidence="1" id="KW-0378">Hydrolase</keyword>
<dbReference type="EMBL" id="AESD01000371">
    <property type="protein sequence ID" value="EHJ12812.1"/>
    <property type="molecule type" value="Genomic_DNA"/>
</dbReference>
<dbReference type="RefSeq" id="WP_007310708.1">
    <property type="nucleotide sequence ID" value="NZ_AESD01000371.1"/>
</dbReference>
<dbReference type="GeneID" id="88766157"/>
<evidence type="ECO:0000259" key="3">
    <source>
        <dbReference type="PROSITE" id="PS50110"/>
    </source>
</evidence>
<dbReference type="InterPro" id="IPR036457">
    <property type="entry name" value="PPM-type-like_dom_sf"/>
</dbReference>
<dbReference type="InterPro" id="IPR001789">
    <property type="entry name" value="Sig_transdc_resp-reg_receiver"/>
</dbReference>
<dbReference type="Proteomes" id="UP000003477">
    <property type="component" value="Unassembled WGS sequence"/>
</dbReference>
<proteinExistence type="predicted"/>
<dbReference type="SMART" id="SM00448">
    <property type="entry name" value="REC"/>
    <property type="match status" value="1"/>
</dbReference>
<dbReference type="AlphaFoldDB" id="G5J4S1"/>
<dbReference type="Gene3D" id="3.40.50.2300">
    <property type="match status" value="1"/>
</dbReference>
<dbReference type="Gene3D" id="3.60.40.10">
    <property type="entry name" value="PPM-type phosphatase domain"/>
    <property type="match status" value="1"/>
</dbReference>
<reference evidence="4 5" key="1">
    <citation type="journal article" date="2011" name="Front. Microbiol.">
        <title>Two Strains of Crocosphaera watsonii with Highly Conserved Genomes are Distinguished by Strain-Specific Features.</title>
        <authorList>
            <person name="Bench S.R."/>
            <person name="Ilikchyan I.N."/>
            <person name="Tripp H.J."/>
            <person name="Zehr J.P."/>
        </authorList>
    </citation>
    <scope>NUCLEOTIDE SEQUENCE [LARGE SCALE GENOMIC DNA]</scope>
    <source>
        <strain evidence="4 5">WH 0003</strain>
    </source>
</reference>
<dbReference type="Pfam" id="PF07228">
    <property type="entry name" value="SpoIIE"/>
    <property type="match status" value="1"/>
</dbReference>
<organism evidence="4 5">
    <name type="scientific">Crocosphaera watsonii WH 0003</name>
    <dbReference type="NCBI Taxonomy" id="423471"/>
    <lineage>
        <taxon>Bacteria</taxon>
        <taxon>Bacillati</taxon>
        <taxon>Cyanobacteriota</taxon>
        <taxon>Cyanophyceae</taxon>
        <taxon>Oscillatoriophycideae</taxon>
        <taxon>Chroococcales</taxon>
        <taxon>Aphanothecaceae</taxon>
        <taxon>Crocosphaera</taxon>
    </lineage>
</organism>
<dbReference type="SMART" id="SM00331">
    <property type="entry name" value="PP2C_SIG"/>
    <property type="match status" value="1"/>
</dbReference>
<dbReference type="PANTHER" id="PTHR43156">
    <property type="entry name" value="STAGE II SPORULATION PROTEIN E-RELATED"/>
    <property type="match status" value="1"/>
</dbReference>
<feature type="modified residue" description="4-aspartylphosphate" evidence="2">
    <location>
        <position position="52"/>
    </location>
</feature>
<dbReference type="InterPro" id="IPR011006">
    <property type="entry name" value="CheY-like_superfamily"/>
</dbReference>
<feature type="domain" description="Response regulatory" evidence="3">
    <location>
        <begin position="3"/>
        <end position="119"/>
    </location>
</feature>
<dbReference type="GO" id="GO:0000160">
    <property type="term" value="P:phosphorelay signal transduction system"/>
    <property type="evidence" value="ECO:0007669"/>
    <property type="project" value="InterPro"/>
</dbReference>
<evidence type="ECO:0000256" key="1">
    <source>
        <dbReference type="ARBA" id="ARBA00022801"/>
    </source>
</evidence>
<dbReference type="SUPFAM" id="SSF52172">
    <property type="entry name" value="CheY-like"/>
    <property type="match status" value="1"/>
</dbReference>
<dbReference type="GO" id="GO:0016791">
    <property type="term" value="F:phosphatase activity"/>
    <property type="evidence" value="ECO:0007669"/>
    <property type="project" value="TreeGrafter"/>
</dbReference>
<dbReference type="PROSITE" id="PS50110">
    <property type="entry name" value="RESPONSE_REGULATORY"/>
    <property type="match status" value="1"/>
</dbReference>